<evidence type="ECO:0000256" key="1">
    <source>
        <dbReference type="ARBA" id="ARBA00038142"/>
    </source>
</evidence>
<keyword evidence="5" id="KW-1185">Reference proteome</keyword>
<evidence type="ECO:0000313" key="5">
    <source>
        <dbReference type="Proteomes" id="UP001176940"/>
    </source>
</evidence>
<feature type="region of interest" description="Disordered" evidence="2">
    <location>
        <begin position="442"/>
        <end position="464"/>
    </location>
</feature>
<reference evidence="4" key="1">
    <citation type="submission" date="2023-07" db="EMBL/GenBank/DDBJ databases">
        <authorList>
            <person name="Stuckert A."/>
        </authorList>
    </citation>
    <scope>NUCLEOTIDE SEQUENCE</scope>
</reference>
<protein>
    <recommendedName>
        <fullName evidence="3">Spermatogenesis-associated protein 2 PUB-like domain-containing protein</fullName>
    </recommendedName>
</protein>
<dbReference type="Proteomes" id="UP001176940">
    <property type="component" value="Unassembled WGS sequence"/>
</dbReference>
<feature type="region of interest" description="Disordered" evidence="2">
    <location>
        <begin position="192"/>
        <end position="212"/>
    </location>
</feature>
<evidence type="ECO:0000259" key="3">
    <source>
        <dbReference type="Pfam" id="PF21388"/>
    </source>
</evidence>
<comment type="caution">
    <text evidence="4">The sequence shown here is derived from an EMBL/GenBank/DDBJ whole genome shotgun (WGS) entry which is preliminary data.</text>
</comment>
<dbReference type="Pfam" id="PF21388">
    <property type="entry name" value="SPATA2_PUB-like"/>
    <property type="match status" value="1"/>
</dbReference>
<sequence length="512" mass="57959">MKSNADRQRLYQDYIAHYESTSHEGNVALCDPPLRCRGDAHQCKGDAHQCNCPAALGENYSQLIRQNLQSKKLEHKVEALKQMMKGFAILELICVNLFLFPWRKEIRTLKKFTGTFVYFIQPAIPEDAIRQILQRVGYSIVSKTEYTIRGKINSEEAKQTAFDLYLSRIQCDDMLWRLNEDKSVSISLLVHGPGHEAKHGSDPTGQTGKDTREPEKIQNLDLKSNHSSNEDPIKAVEMTITSTSNQDDVSDLSEEKPRYYTKRMDSDEFLYNYSDLNLAQQPIFPLYIKPKKWVAPVSEEPNFAKPDGSAKNEGRDLAEKITYDLQGDNIDITTFTEQLDPPKSLVSNESPAEVIVPTKQERVVSKLKMLNISGESLTYPIEETVPPDLAKFSESSDFGKIEVKWAFLTTKEGTESFASPMSPSSDFSMLNISGNPPIWTPGTDNRLREPPNSTYIPPRAPGNEGMRLPNIKAEENHFQVSSPTGDALLVNEYNIHEDTKEDYVMITKKDQH</sequence>
<organism evidence="4 5">
    <name type="scientific">Ranitomeya imitator</name>
    <name type="common">mimic poison frog</name>
    <dbReference type="NCBI Taxonomy" id="111125"/>
    <lineage>
        <taxon>Eukaryota</taxon>
        <taxon>Metazoa</taxon>
        <taxon>Chordata</taxon>
        <taxon>Craniata</taxon>
        <taxon>Vertebrata</taxon>
        <taxon>Euteleostomi</taxon>
        <taxon>Amphibia</taxon>
        <taxon>Batrachia</taxon>
        <taxon>Anura</taxon>
        <taxon>Neobatrachia</taxon>
        <taxon>Hyloidea</taxon>
        <taxon>Dendrobatidae</taxon>
        <taxon>Dendrobatinae</taxon>
        <taxon>Ranitomeya</taxon>
    </lineage>
</organism>
<name>A0ABN9M4A8_9NEOB</name>
<gene>
    <name evidence="4" type="ORF">RIMI_LOCUS15245918</name>
</gene>
<dbReference type="Gene3D" id="1.20.58.2190">
    <property type="match status" value="1"/>
</dbReference>
<dbReference type="PANTHER" id="PTHR15326:SF9">
    <property type="entry name" value="SPERMATOGENESIS-ASSOCIATED PROTEIN 2"/>
    <property type="match status" value="1"/>
</dbReference>
<accession>A0ABN9M4A8</accession>
<proteinExistence type="inferred from homology"/>
<feature type="domain" description="Spermatogenesis-associated protein 2 PUB-like" evidence="3">
    <location>
        <begin position="76"/>
        <end position="175"/>
    </location>
</feature>
<dbReference type="EMBL" id="CAUEEQ010040693">
    <property type="protein sequence ID" value="CAJ0955770.1"/>
    <property type="molecule type" value="Genomic_DNA"/>
</dbReference>
<dbReference type="InterPro" id="IPR048839">
    <property type="entry name" value="SPATA2_PUB-like"/>
</dbReference>
<evidence type="ECO:0000256" key="2">
    <source>
        <dbReference type="SAM" id="MobiDB-lite"/>
    </source>
</evidence>
<comment type="similarity">
    <text evidence="1">Belongs to the SPATA2 family.</text>
</comment>
<evidence type="ECO:0000313" key="4">
    <source>
        <dbReference type="EMBL" id="CAJ0955770.1"/>
    </source>
</evidence>
<dbReference type="PANTHER" id="PTHR15326">
    <property type="entry name" value="SPERMATOGENESIS-ASSOCIATED PROTEIN 2/TAMOZHENNIC"/>
    <property type="match status" value="1"/>
</dbReference>